<comment type="caution">
    <text evidence="12">The sequence shown here is derived from an EMBL/GenBank/DDBJ whole genome shotgun (WGS) entry which is preliminary data.</text>
</comment>
<dbReference type="PIRSF" id="PIRSF000124">
    <property type="entry name" value="UDPglc_GDPman_dh"/>
    <property type="match status" value="1"/>
</dbReference>
<evidence type="ECO:0000256" key="2">
    <source>
        <dbReference type="ARBA" id="ARBA00006601"/>
    </source>
</evidence>
<dbReference type="NCBIfam" id="TIGR03026">
    <property type="entry name" value="NDP-sugDHase"/>
    <property type="match status" value="1"/>
</dbReference>
<dbReference type="Proteomes" id="UP000664132">
    <property type="component" value="Unassembled WGS sequence"/>
</dbReference>
<feature type="binding site" evidence="9">
    <location>
        <position position="392"/>
    </location>
    <ligand>
        <name>NAD(+)</name>
        <dbReference type="ChEBI" id="CHEBI:57540"/>
    </ligand>
</feature>
<feature type="binding site" evidence="8">
    <location>
        <position position="333"/>
    </location>
    <ligand>
        <name>substrate</name>
    </ligand>
</feature>
<dbReference type="PIRSF" id="PIRSF500134">
    <property type="entry name" value="UDPglc_DH_bac"/>
    <property type="match status" value="1"/>
</dbReference>
<dbReference type="UniPathway" id="UPA00038">
    <property type="reaction ID" value="UER00491"/>
</dbReference>
<dbReference type="SUPFAM" id="SSF48179">
    <property type="entry name" value="6-phosphogluconate dehydrogenase C-terminal domain-like"/>
    <property type="match status" value="1"/>
</dbReference>
<gene>
    <name evidence="12" type="ORF">IFR04_010146</name>
</gene>
<dbReference type="GO" id="GO:0006024">
    <property type="term" value="P:glycosaminoglycan biosynthetic process"/>
    <property type="evidence" value="ECO:0007669"/>
    <property type="project" value="TreeGrafter"/>
</dbReference>
<evidence type="ECO:0000256" key="8">
    <source>
        <dbReference type="PIRSR" id="PIRSR500134-2"/>
    </source>
</evidence>
<dbReference type="EMBL" id="JAFJYH010000176">
    <property type="protein sequence ID" value="KAG4416744.1"/>
    <property type="molecule type" value="Genomic_DNA"/>
</dbReference>
<dbReference type="InterPro" id="IPR008927">
    <property type="entry name" value="6-PGluconate_DH-like_C_sf"/>
</dbReference>
<feature type="binding site" evidence="8">
    <location>
        <position position="386"/>
    </location>
    <ligand>
        <name>substrate</name>
    </ligand>
</feature>
<comment type="pathway">
    <text evidence="1">Nucleotide-sugar biosynthesis; UDP-alpha-D-glucuronate biosynthesis; UDP-alpha-D-glucuronate from UDP-alpha-D-glucose: step 1/1.</text>
</comment>
<dbReference type="GO" id="GO:0006065">
    <property type="term" value="P:UDP-glucuronate biosynthetic process"/>
    <property type="evidence" value="ECO:0007669"/>
    <property type="project" value="UniProtKB-UniPathway"/>
</dbReference>
<evidence type="ECO:0000256" key="10">
    <source>
        <dbReference type="SAM" id="MobiDB-lite"/>
    </source>
</evidence>
<feature type="binding site" evidence="9">
    <location>
        <position position="459"/>
    </location>
    <ligand>
        <name>NAD(+)</name>
        <dbReference type="ChEBI" id="CHEBI:57540"/>
    </ligand>
</feature>
<proteinExistence type="inferred from homology"/>
<dbReference type="InterPro" id="IPR001732">
    <property type="entry name" value="UDP-Glc/GDP-Man_DH_N"/>
</dbReference>
<dbReference type="Pfam" id="PF03721">
    <property type="entry name" value="UDPG_MGDP_dh_N"/>
    <property type="match status" value="2"/>
</dbReference>
<dbReference type="GO" id="GO:0051287">
    <property type="term" value="F:NAD binding"/>
    <property type="evidence" value="ECO:0007669"/>
    <property type="project" value="InterPro"/>
</dbReference>
<feature type="binding site" evidence="9">
    <location>
        <position position="206"/>
    </location>
    <ligand>
        <name>NAD(+)</name>
        <dbReference type="ChEBI" id="CHEBI:57540"/>
    </ligand>
</feature>
<comment type="catalytic activity">
    <reaction evidence="6">
        <text>UDP-alpha-D-glucose + 2 NAD(+) + H2O = UDP-alpha-D-glucuronate + 2 NADH + 3 H(+)</text>
        <dbReference type="Rhea" id="RHEA:23596"/>
        <dbReference type="ChEBI" id="CHEBI:15377"/>
        <dbReference type="ChEBI" id="CHEBI:15378"/>
        <dbReference type="ChEBI" id="CHEBI:57540"/>
        <dbReference type="ChEBI" id="CHEBI:57945"/>
        <dbReference type="ChEBI" id="CHEBI:58052"/>
        <dbReference type="ChEBI" id="CHEBI:58885"/>
        <dbReference type="EC" id="1.1.1.22"/>
    </reaction>
</comment>
<feature type="region of interest" description="Disordered" evidence="10">
    <location>
        <begin position="1"/>
        <end position="22"/>
    </location>
</feature>
<organism evidence="12 13">
    <name type="scientific">Cadophora malorum</name>
    <dbReference type="NCBI Taxonomy" id="108018"/>
    <lineage>
        <taxon>Eukaryota</taxon>
        <taxon>Fungi</taxon>
        <taxon>Dikarya</taxon>
        <taxon>Ascomycota</taxon>
        <taxon>Pezizomycotina</taxon>
        <taxon>Leotiomycetes</taxon>
        <taxon>Helotiales</taxon>
        <taxon>Ploettnerulaceae</taxon>
        <taxon>Cadophora</taxon>
    </lineage>
</organism>
<dbReference type="InterPro" id="IPR028357">
    <property type="entry name" value="UDPglc_DH_bac"/>
</dbReference>
<reference evidence="12" key="1">
    <citation type="submission" date="2021-02" db="EMBL/GenBank/DDBJ databases">
        <title>Genome sequence Cadophora malorum strain M34.</title>
        <authorList>
            <person name="Stefanovic E."/>
            <person name="Vu D."/>
            <person name="Scully C."/>
            <person name="Dijksterhuis J."/>
            <person name="Roader J."/>
            <person name="Houbraken J."/>
        </authorList>
    </citation>
    <scope>NUCLEOTIDE SEQUENCE</scope>
    <source>
        <strain evidence="12">M34</strain>
    </source>
</reference>
<keyword evidence="13" id="KW-1185">Reference proteome</keyword>
<dbReference type="InterPro" id="IPR036220">
    <property type="entry name" value="UDP-Glc/GDP-Man_DH_C_sf"/>
</dbReference>
<sequence length="676" mass="72995">MDVRASSMMSEEDSEQYCNYPSTAPTTPDGSLTFSPALQPTRLHDALEIASFHAASSTMAKLSIHGSASKARPTLNICCIGAGYVGGPTAAMIAFQNPHIKVTVVDRDPRRIAQWNSKHLPIHEPGLEYILRIGRDGSRSCKTAQQSQVLSLSAGSSSSSSTSECESQCADFSELSIPAREPNLHFSTEVSKYIGEADIILIAVNTPTKTRGLGAGRATDVTALEAVTREIALHAKTGAVLVEKSTVPCRTSELIRDTLQVHRPNEPFEILSNPEFLAEGTAINDLLNPPRIIIGSASTPSGRAAATTLASIYSWVPPSRIITTNTWSSELSKLVANAMLAQRISSINSISAICEKTGADIAEISESVGSDPRIGSKFLQAGIGFGGSCFRKDISSLVYLAETLGLDEVAEYWSQVLTINSWQRARFIRRVIRCLNGTLVGKKLTILGYAFKKGTSDTRESPALECIKILLEEAPMEIAIYDPYCTPAQVTSEMETLLGKEAMKQDGGCVEVYSNVYAACESSSGLLILTDCDEFKTSSGSSEKPFRESRKCTSMDPRPFMSLEPTESELLALNKYLASISIPSTSTPDPLQRLHPEPDCPVGCAECCEAAQMINSDSSANKNGAGRALDWNRIAYRLQKPKWIFDGRGVLDPKVMDGLGVRLESVGKVGWGVMRV</sequence>
<evidence type="ECO:0000256" key="6">
    <source>
        <dbReference type="ARBA" id="ARBA00047473"/>
    </source>
</evidence>
<comment type="similarity">
    <text evidence="2">Belongs to the UDP-glucose/GDP-mannose dehydrogenase family.</text>
</comment>
<feature type="binding site" evidence="9">
    <location>
        <position position="111"/>
    </location>
    <ligand>
        <name>NAD(+)</name>
        <dbReference type="ChEBI" id="CHEBI:57540"/>
    </ligand>
</feature>
<dbReference type="EC" id="1.1.1.22" evidence="3"/>
<keyword evidence="5 9" id="KW-0520">NAD</keyword>
<feature type="binding site" evidence="8">
    <location>
        <position position="452"/>
    </location>
    <ligand>
        <name>substrate</name>
    </ligand>
</feature>
<feature type="binding site" evidence="9">
    <location>
        <position position="106"/>
    </location>
    <ligand>
        <name>NAD(+)</name>
        <dbReference type="ChEBI" id="CHEBI:57540"/>
    </ligand>
</feature>
<dbReference type="PANTHER" id="PTHR11374">
    <property type="entry name" value="UDP-GLUCOSE DEHYDROGENASE/UDP-MANNAC DEHYDROGENASE"/>
    <property type="match status" value="1"/>
</dbReference>
<dbReference type="FunFam" id="1.20.5.100:FF:000001">
    <property type="entry name" value="UDP-glucose 6-dehydrogenase"/>
    <property type="match status" value="1"/>
</dbReference>
<dbReference type="OrthoDB" id="5059218at2759"/>
<dbReference type="SUPFAM" id="SSF51735">
    <property type="entry name" value="NAD(P)-binding Rossmann-fold domains"/>
    <property type="match status" value="1"/>
</dbReference>
<evidence type="ECO:0000259" key="11">
    <source>
        <dbReference type="SMART" id="SM00984"/>
    </source>
</evidence>
<dbReference type="AlphaFoldDB" id="A0A8H7W9U5"/>
<feature type="binding site" evidence="9">
    <location>
        <position position="279"/>
    </location>
    <ligand>
        <name>NAD(+)</name>
        <dbReference type="ChEBI" id="CHEBI:57540"/>
    </ligand>
</feature>
<feature type="domain" description="UDP-glucose/GDP-mannose dehydrogenase C-terminal" evidence="11">
    <location>
        <begin position="445"/>
        <end position="548"/>
    </location>
</feature>
<dbReference type="InterPro" id="IPR014027">
    <property type="entry name" value="UDP-Glc/GDP-Man_DH_C"/>
</dbReference>
<feature type="binding site" evidence="9">
    <location>
        <position position="246"/>
    </location>
    <ligand>
        <name>NAD(+)</name>
        <dbReference type="ChEBI" id="CHEBI:57540"/>
    </ligand>
</feature>
<feature type="active site" description="Nucleophile" evidence="7">
    <location>
        <position position="389"/>
    </location>
</feature>
<keyword evidence="4" id="KW-0560">Oxidoreductase</keyword>
<feature type="binding site" evidence="8">
    <location>
        <begin position="276"/>
        <end position="279"/>
    </location>
    <ligand>
        <name>substrate</name>
    </ligand>
</feature>
<evidence type="ECO:0000256" key="3">
    <source>
        <dbReference type="ARBA" id="ARBA00012954"/>
    </source>
</evidence>
<dbReference type="InterPro" id="IPR017476">
    <property type="entry name" value="UDP-Glc/GDP-Man"/>
</dbReference>
<dbReference type="InterPro" id="IPR028356">
    <property type="entry name" value="UDPglc_DH_euk"/>
</dbReference>
<dbReference type="GO" id="GO:0003979">
    <property type="term" value="F:UDP-glucose 6-dehydrogenase activity"/>
    <property type="evidence" value="ECO:0007669"/>
    <property type="project" value="UniProtKB-EC"/>
</dbReference>
<evidence type="ECO:0000313" key="13">
    <source>
        <dbReference type="Proteomes" id="UP000664132"/>
    </source>
</evidence>
<name>A0A8H7W9U5_9HELO</name>
<evidence type="ECO:0000256" key="7">
    <source>
        <dbReference type="PIRSR" id="PIRSR500134-1"/>
    </source>
</evidence>
<evidence type="ECO:0000256" key="4">
    <source>
        <dbReference type="ARBA" id="ARBA00023002"/>
    </source>
</evidence>
<dbReference type="SMART" id="SM00984">
    <property type="entry name" value="UDPG_MGDP_dh_C"/>
    <property type="match status" value="1"/>
</dbReference>
<dbReference type="Gene3D" id="1.20.5.100">
    <property type="entry name" value="Cytochrome c1, transmembrane anchor, C-terminal"/>
    <property type="match status" value="1"/>
</dbReference>
<evidence type="ECO:0000256" key="5">
    <source>
        <dbReference type="ARBA" id="ARBA00023027"/>
    </source>
</evidence>
<dbReference type="GO" id="GO:0005634">
    <property type="term" value="C:nucleus"/>
    <property type="evidence" value="ECO:0007669"/>
    <property type="project" value="TreeGrafter"/>
</dbReference>
<dbReference type="InterPro" id="IPR014026">
    <property type="entry name" value="UDP-Glc/GDP-Man_DH_dimer"/>
</dbReference>
<protein>
    <recommendedName>
        <fullName evidence="3">UDP-glucose 6-dehydrogenase</fullName>
        <ecNumber evidence="3">1.1.1.22</ecNumber>
    </recommendedName>
</protein>
<dbReference type="PANTHER" id="PTHR11374:SF3">
    <property type="entry name" value="UDP-GLUCOSE 6-DEHYDROGENASE"/>
    <property type="match status" value="1"/>
</dbReference>
<dbReference type="SUPFAM" id="SSF52413">
    <property type="entry name" value="UDP-glucose/GDP-mannose dehydrogenase C-terminal domain"/>
    <property type="match status" value="1"/>
</dbReference>
<evidence type="ECO:0000313" key="12">
    <source>
        <dbReference type="EMBL" id="KAG4416744.1"/>
    </source>
</evidence>
<dbReference type="Pfam" id="PF03720">
    <property type="entry name" value="UDPG_MGDP_dh_C"/>
    <property type="match status" value="1"/>
</dbReference>
<dbReference type="GO" id="GO:0000271">
    <property type="term" value="P:polysaccharide biosynthetic process"/>
    <property type="evidence" value="ECO:0007669"/>
    <property type="project" value="InterPro"/>
</dbReference>
<accession>A0A8H7W9U5</accession>
<evidence type="ECO:0000256" key="1">
    <source>
        <dbReference type="ARBA" id="ARBA00004701"/>
    </source>
</evidence>
<dbReference type="Gene3D" id="3.40.50.720">
    <property type="entry name" value="NAD(P)-binding Rossmann-like Domain"/>
    <property type="match status" value="2"/>
</dbReference>
<feature type="binding site" evidence="8">
    <location>
        <begin position="378"/>
        <end position="382"/>
    </location>
    <ligand>
        <name>substrate</name>
    </ligand>
</feature>
<evidence type="ECO:0000256" key="9">
    <source>
        <dbReference type="PIRSR" id="PIRSR500134-3"/>
    </source>
</evidence>
<dbReference type="Pfam" id="PF00984">
    <property type="entry name" value="UDPG_MGDP_dh"/>
    <property type="match status" value="1"/>
</dbReference>
<dbReference type="InterPro" id="IPR036291">
    <property type="entry name" value="NAD(P)-bd_dom_sf"/>
</dbReference>